<dbReference type="Pfam" id="PF00583">
    <property type="entry name" value="Acetyltransf_1"/>
    <property type="match status" value="1"/>
</dbReference>
<comment type="caution">
    <text evidence="2">The sequence shown here is derived from an EMBL/GenBank/DDBJ whole genome shotgun (WGS) entry which is preliminary data.</text>
</comment>
<sequence>MIRKATKEDASRLAQIQIYAKRYSYRSIFQNDEVSFNEMQVLKLALFYQDHPDSIDNIYVFDDGIVKGMMKWNCESSETWELKELYVDPFFQREGIGTSLIKNFTESAKRRNAYEAFLWVLEENSSAISFYEKQGYMNTLTVLPIHTLASQ</sequence>
<dbReference type="PROSITE" id="PS51186">
    <property type="entry name" value="GNAT"/>
    <property type="match status" value="1"/>
</dbReference>
<name>A0ABV2LYH7_9FIRM</name>
<dbReference type="InterPro" id="IPR016181">
    <property type="entry name" value="Acyl_CoA_acyltransferase"/>
</dbReference>
<dbReference type="SUPFAM" id="SSF55729">
    <property type="entry name" value="Acyl-CoA N-acyltransferases (Nat)"/>
    <property type="match status" value="1"/>
</dbReference>
<evidence type="ECO:0000259" key="1">
    <source>
        <dbReference type="PROSITE" id="PS51186"/>
    </source>
</evidence>
<gene>
    <name evidence="2" type="ORF">ABID24_000481</name>
</gene>
<dbReference type="InterPro" id="IPR050276">
    <property type="entry name" value="MshD_Acetyltransferase"/>
</dbReference>
<organism evidence="2 3">
    <name type="scientific">Blautia caecimuris</name>
    <dbReference type="NCBI Taxonomy" id="1796615"/>
    <lineage>
        <taxon>Bacteria</taxon>
        <taxon>Bacillati</taxon>
        <taxon>Bacillota</taxon>
        <taxon>Clostridia</taxon>
        <taxon>Lachnospirales</taxon>
        <taxon>Lachnospiraceae</taxon>
        <taxon>Blautia</taxon>
    </lineage>
</organism>
<keyword evidence="2" id="KW-0012">Acyltransferase</keyword>
<feature type="domain" description="N-acetyltransferase" evidence="1">
    <location>
        <begin position="1"/>
        <end position="151"/>
    </location>
</feature>
<protein>
    <submittedName>
        <fullName evidence="2">Acetyltransferase</fullName>
        <ecNumber evidence="2">2.3.1.-</ecNumber>
    </submittedName>
</protein>
<dbReference type="CDD" id="cd04301">
    <property type="entry name" value="NAT_SF"/>
    <property type="match status" value="1"/>
</dbReference>
<dbReference type="Gene3D" id="3.40.630.30">
    <property type="match status" value="1"/>
</dbReference>
<dbReference type="EMBL" id="JBEPMJ010000002">
    <property type="protein sequence ID" value="MET3749258.1"/>
    <property type="molecule type" value="Genomic_DNA"/>
</dbReference>
<dbReference type="EC" id="2.3.1.-" evidence="2"/>
<dbReference type="GO" id="GO:0016746">
    <property type="term" value="F:acyltransferase activity"/>
    <property type="evidence" value="ECO:0007669"/>
    <property type="project" value="UniProtKB-KW"/>
</dbReference>
<keyword evidence="3" id="KW-1185">Reference proteome</keyword>
<dbReference type="Proteomes" id="UP001549106">
    <property type="component" value="Unassembled WGS sequence"/>
</dbReference>
<keyword evidence="2" id="KW-0808">Transferase</keyword>
<accession>A0ABV2LYH7</accession>
<dbReference type="InterPro" id="IPR000182">
    <property type="entry name" value="GNAT_dom"/>
</dbReference>
<dbReference type="PANTHER" id="PTHR43617">
    <property type="entry name" value="L-AMINO ACID N-ACETYLTRANSFERASE"/>
    <property type="match status" value="1"/>
</dbReference>
<proteinExistence type="predicted"/>
<evidence type="ECO:0000313" key="3">
    <source>
        <dbReference type="Proteomes" id="UP001549106"/>
    </source>
</evidence>
<evidence type="ECO:0000313" key="2">
    <source>
        <dbReference type="EMBL" id="MET3749258.1"/>
    </source>
</evidence>
<dbReference type="RefSeq" id="WP_257463820.1">
    <property type="nucleotide sequence ID" value="NZ_BAABXP010000003.1"/>
</dbReference>
<reference evidence="2 3" key="1">
    <citation type="submission" date="2024-06" db="EMBL/GenBank/DDBJ databases">
        <title>Genomic Encyclopedia of Type Strains, Phase IV (KMG-IV): sequencing the most valuable type-strain genomes for metagenomic binning, comparative biology and taxonomic classification.</title>
        <authorList>
            <person name="Goeker M."/>
        </authorList>
    </citation>
    <scope>NUCLEOTIDE SEQUENCE [LARGE SCALE GENOMIC DNA]</scope>
    <source>
        <strain evidence="2 3">DSM 29492</strain>
    </source>
</reference>